<name>A0A1C3EMP5_9GAMM</name>
<sequence length="271" mass="30576">MSTPPIYNVNKTGLKVGNVDATKDSDEDSTPTDSQDECDENTPSSKISEILEKYSNYLALVTSLSGETYINELAVNSDTRVVGIHLVNHESLSKKLTRYFRKRGRKLSSYPELASTQVVNAEKALEHQQLLIRMTPSGGKSIQCVRGNVIEKDDFIEGGQYFSWYSEQPQWMKNWLIDNDFVANEEHEGHVKDLKRVQTDSKTHTQPAANVSDGEQLDTVKNTEKKDSPPASRQTPSVKELTERLNRLRCMLSYPDSSTQSAFQKPKKDTK</sequence>
<feature type="region of interest" description="Disordered" evidence="1">
    <location>
        <begin position="1"/>
        <end position="44"/>
    </location>
</feature>
<evidence type="ECO:0000256" key="1">
    <source>
        <dbReference type="SAM" id="MobiDB-lite"/>
    </source>
</evidence>
<keyword evidence="3" id="KW-1185">Reference proteome</keyword>
<dbReference type="OrthoDB" id="9975233at2"/>
<proteinExistence type="predicted"/>
<dbReference type="EMBL" id="LYBM01000007">
    <property type="protein sequence ID" value="ODA34517.1"/>
    <property type="molecule type" value="Genomic_DNA"/>
</dbReference>
<organism evidence="2 3">
    <name type="scientific">Veronia pacifica</name>
    <dbReference type="NCBI Taxonomy" id="1080227"/>
    <lineage>
        <taxon>Bacteria</taxon>
        <taxon>Pseudomonadati</taxon>
        <taxon>Pseudomonadota</taxon>
        <taxon>Gammaproteobacteria</taxon>
        <taxon>Vibrionales</taxon>
        <taxon>Vibrionaceae</taxon>
        <taxon>Veronia</taxon>
    </lineage>
</organism>
<feature type="region of interest" description="Disordered" evidence="1">
    <location>
        <begin position="195"/>
        <end position="240"/>
    </location>
</feature>
<accession>A0A1C3EMP5</accession>
<reference evidence="2 3" key="1">
    <citation type="submission" date="2016-05" db="EMBL/GenBank/DDBJ databases">
        <title>Genomic Taxonomy of the Vibrionaceae.</title>
        <authorList>
            <person name="Gomez-Gil B."/>
            <person name="Enciso-Ibarra J."/>
        </authorList>
    </citation>
    <scope>NUCLEOTIDE SEQUENCE [LARGE SCALE GENOMIC DNA]</scope>
    <source>
        <strain evidence="2 3">CAIM 1920</strain>
    </source>
</reference>
<protein>
    <submittedName>
        <fullName evidence="2">Uncharacterized protein</fullName>
    </submittedName>
</protein>
<feature type="compositionally biased region" description="Acidic residues" evidence="1">
    <location>
        <begin position="25"/>
        <end position="40"/>
    </location>
</feature>
<feature type="compositionally biased region" description="Polar residues" evidence="1">
    <location>
        <begin position="1"/>
        <end position="11"/>
    </location>
</feature>
<gene>
    <name evidence="2" type="ORF">A8L45_05985</name>
</gene>
<evidence type="ECO:0000313" key="2">
    <source>
        <dbReference type="EMBL" id="ODA34517.1"/>
    </source>
</evidence>
<dbReference type="STRING" id="1080227.A8L45_05985"/>
<evidence type="ECO:0000313" key="3">
    <source>
        <dbReference type="Proteomes" id="UP000094936"/>
    </source>
</evidence>
<dbReference type="Proteomes" id="UP000094936">
    <property type="component" value="Unassembled WGS sequence"/>
</dbReference>
<comment type="caution">
    <text evidence="2">The sequence shown here is derived from an EMBL/GenBank/DDBJ whole genome shotgun (WGS) entry which is preliminary data.</text>
</comment>
<dbReference type="RefSeq" id="WP_068900226.1">
    <property type="nucleotide sequence ID" value="NZ_JBHUIF010000015.1"/>
</dbReference>
<dbReference type="AlphaFoldDB" id="A0A1C3EMP5"/>